<sequence>MRQFILPLLVLVVLIPVALLGQTSNNPSNFDQSYWNYIRVKILPPNAKAYRFEKDIRVQLKGNFNKEDSICIQQIIGKLKPLISSVRIEASDSLPNITLWLREGTGARKVHNFYGLQKFGSISSQEYQFSFDQYTQDERNAHLMYYLVRSLSKIQHNPHGDMNITQSIFNEDDPLKSDFIQVDKFLIKKLYSKDFYSQFKSNFNGSLIDYYHYRFGDRIRFASEAIAIILGFVSLLLLLKYRIIQTESKNWKEFIKQGLLIINCILFFYLLSQRFTAYKFISWPNILKIVLLTQILLILELFFISVIERRFSGHKIASKLFVQSVTTSVFTYIFFLIYTPIVALSLSHKIYWDWELSFEQITIIIMIVCFRLTFNFTNFKNIQEVRKRDMELAKLKLLKTKAELQSLQSRINPHFLYNSLNSIATLTHINPEKTEEMALSLSDFFRYAINHKDQDMIEVQQEVEIARTYLHIEKVRFGDRLEFYIEIEDSILKNLVPRFLIQPLIENSIKHGISAIQEKGIIKLEITKQSGYLHIRVQDNGPAFPDTPVSGYGLRSLYEKLELIYGGSAQFSWQNQPEKSICIRLPLSQKPITHEN</sequence>
<evidence type="ECO:0000259" key="2">
    <source>
        <dbReference type="Pfam" id="PF06580"/>
    </source>
</evidence>
<keyword evidence="1" id="KW-0472">Membrane</keyword>
<dbReference type="InterPro" id="IPR036890">
    <property type="entry name" value="HATPase_C_sf"/>
</dbReference>
<feature type="transmembrane region" description="Helical" evidence="1">
    <location>
        <begin position="289"/>
        <end position="308"/>
    </location>
</feature>
<dbReference type="InterPro" id="IPR010559">
    <property type="entry name" value="Sig_transdc_His_kin_internal"/>
</dbReference>
<dbReference type="PANTHER" id="PTHR34220">
    <property type="entry name" value="SENSOR HISTIDINE KINASE YPDA"/>
    <property type="match status" value="1"/>
</dbReference>
<dbReference type="PANTHER" id="PTHR34220:SF7">
    <property type="entry name" value="SENSOR HISTIDINE KINASE YPDA"/>
    <property type="match status" value="1"/>
</dbReference>
<dbReference type="Pfam" id="PF06580">
    <property type="entry name" value="His_kinase"/>
    <property type="match status" value="1"/>
</dbReference>
<dbReference type="InterPro" id="IPR050640">
    <property type="entry name" value="Bact_2-comp_sensor_kinase"/>
</dbReference>
<comment type="caution">
    <text evidence="3">The sequence shown here is derived from an EMBL/GenBank/DDBJ whole genome shotgun (WGS) entry which is preliminary data.</text>
</comment>
<gene>
    <name evidence="3" type="ORF">ELS83_16480</name>
</gene>
<dbReference type="Proteomes" id="UP000732105">
    <property type="component" value="Unassembled WGS sequence"/>
</dbReference>
<dbReference type="SUPFAM" id="SSF55874">
    <property type="entry name" value="ATPase domain of HSP90 chaperone/DNA topoisomerase II/histidine kinase"/>
    <property type="match status" value="1"/>
</dbReference>
<protein>
    <recommendedName>
        <fullName evidence="2">Signal transduction histidine kinase internal region domain-containing protein</fullName>
    </recommendedName>
</protein>
<accession>A0ABX1WZ66</accession>
<keyword evidence="1" id="KW-1133">Transmembrane helix</keyword>
<proteinExistence type="predicted"/>
<dbReference type="RefSeq" id="WP_171596670.1">
    <property type="nucleotide sequence ID" value="NZ_RZNH01000033.1"/>
</dbReference>
<feature type="domain" description="Signal transduction histidine kinase internal region" evidence="2">
    <location>
        <begin position="402"/>
        <end position="481"/>
    </location>
</feature>
<evidence type="ECO:0000256" key="1">
    <source>
        <dbReference type="SAM" id="Phobius"/>
    </source>
</evidence>
<keyword evidence="1" id="KW-0812">Transmembrane</keyword>
<feature type="transmembrane region" description="Helical" evidence="1">
    <location>
        <begin position="361"/>
        <end position="379"/>
    </location>
</feature>
<feature type="transmembrane region" description="Helical" evidence="1">
    <location>
        <begin position="221"/>
        <end position="239"/>
    </location>
</feature>
<evidence type="ECO:0000313" key="3">
    <source>
        <dbReference type="EMBL" id="NOU61406.1"/>
    </source>
</evidence>
<organism evidence="3 4">
    <name type="scientific">Marinifilum caeruleilacunae</name>
    <dbReference type="NCBI Taxonomy" id="2499076"/>
    <lineage>
        <taxon>Bacteria</taxon>
        <taxon>Pseudomonadati</taxon>
        <taxon>Bacteroidota</taxon>
        <taxon>Bacteroidia</taxon>
        <taxon>Marinilabiliales</taxon>
        <taxon>Marinifilaceae</taxon>
    </lineage>
</organism>
<reference evidence="3 4" key="1">
    <citation type="submission" date="2018-12" db="EMBL/GenBank/DDBJ databases">
        <title>Marinifilum JC070 sp. nov., a marine bacterium isolated from Yongle Blue Hole in the South China Sea.</title>
        <authorList>
            <person name="Fu T."/>
        </authorList>
    </citation>
    <scope>NUCLEOTIDE SEQUENCE [LARGE SCALE GENOMIC DNA]</scope>
    <source>
        <strain evidence="3 4">JC070</strain>
    </source>
</reference>
<feature type="transmembrane region" description="Helical" evidence="1">
    <location>
        <begin position="259"/>
        <end position="277"/>
    </location>
</feature>
<dbReference type="Gene3D" id="3.30.565.10">
    <property type="entry name" value="Histidine kinase-like ATPase, C-terminal domain"/>
    <property type="match status" value="1"/>
</dbReference>
<dbReference type="EMBL" id="RZNH01000033">
    <property type="protein sequence ID" value="NOU61406.1"/>
    <property type="molecule type" value="Genomic_DNA"/>
</dbReference>
<name>A0ABX1WZ66_9BACT</name>
<keyword evidence="4" id="KW-1185">Reference proteome</keyword>
<evidence type="ECO:0000313" key="4">
    <source>
        <dbReference type="Proteomes" id="UP000732105"/>
    </source>
</evidence>
<feature type="transmembrane region" description="Helical" evidence="1">
    <location>
        <begin position="320"/>
        <end position="341"/>
    </location>
</feature>